<dbReference type="Pfam" id="PF03573">
    <property type="entry name" value="OprD"/>
    <property type="match status" value="1"/>
</dbReference>
<dbReference type="InterPro" id="IPR005318">
    <property type="entry name" value="OM_porin_bac"/>
</dbReference>
<dbReference type="PANTHER" id="PTHR34596">
    <property type="entry name" value="CHITOPORIN"/>
    <property type="match status" value="1"/>
</dbReference>
<keyword evidence="6" id="KW-1185">Reference proteome</keyword>
<dbReference type="GO" id="GO:0016020">
    <property type="term" value="C:membrane"/>
    <property type="evidence" value="ECO:0007669"/>
    <property type="project" value="InterPro"/>
</dbReference>
<evidence type="ECO:0000256" key="3">
    <source>
        <dbReference type="ARBA" id="ARBA00022729"/>
    </source>
</evidence>
<evidence type="ECO:0000313" key="5">
    <source>
        <dbReference type="EMBL" id="SDN81766.1"/>
    </source>
</evidence>
<gene>
    <name evidence="5" type="ORF">SAMN05216193_105174</name>
</gene>
<feature type="chain" id="PRO_5017178880" evidence="4">
    <location>
        <begin position="28"/>
        <end position="414"/>
    </location>
</feature>
<dbReference type="Proteomes" id="UP000242957">
    <property type="component" value="Unassembled WGS sequence"/>
</dbReference>
<dbReference type="InterPro" id="IPR023614">
    <property type="entry name" value="Porin_dom_sf"/>
</dbReference>
<organism evidence="5 6">
    <name type="scientific">Pseudomonas jinjuensis</name>
    <dbReference type="NCBI Taxonomy" id="198616"/>
    <lineage>
        <taxon>Bacteria</taxon>
        <taxon>Pseudomonadati</taxon>
        <taxon>Pseudomonadota</taxon>
        <taxon>Gammaproteobacteria</taxon>
        <taxon>Pseudomonadales</taxon>
        <taxon>Pseudomonadaceae</taxon>
        <taxon>Pseudomonas</taxon>
    </lineage>
</organism>
<feature type="signal peptide" evidence="4">
    <location>
        <begin position="1"/>
        <end position="27"/>
    </location>
</feature>
<dbReference type="PANTHER" id="PTHR34596:SF2">
    <property type="entry name" value="CHITOPORIN"/>
    <property type="match status" value="1"/>
</dbReference>
<name>A0A1H0EHL3_9PSED</name>
<dbReference type="EMBL" id="FNIJ01000005">
    <property type="protein sequence ID" value="SDN81766.1"/>
    <property type="molecule type" value="Genomic_DNA"/>
</dbReference>
<dbReference type="AlphaFoldDB" id="A0A1H0EHL3"/>
<keyword evidence="2" id="KW-0813">Transport</keyword>
<comment type="similarity">
    <text evidence="1">Belongs to the outer membrane porin (Opr) (TC 1.B.25) family.</text>
</comment>
<accession>A0A1H0EHL3</accession>
<evidence type="ECO:0000256" key="1">
    <source>
        <dbReference type="ARBA" id="ARBA00009075"/>
    </source>
</evidence>
<dbReference type="Gene3D" id="2.40.160.10">
    <property type="entry name" value="Porin"/>
    <property type="match status" value="1"/>
</dbReference>
<keyword evidence="3 4" id="KW-0732">Signal</keyword>
<reference evidence="6" key="1">
    <citation type="submission" date="2016-10" db="EMBL/GenBank/DDBJ databases">
        <authorList>
            <person name="Varghese N."/>
            <person name="Submissions S."/>
        </authorList>
    </citation>
    <scope>NUCLEOTIDE SEQUENCE [LARGE SCALE GENOMIC DNA]</scope>
    <source>
        <strain evidence="6">JCM 21621</strain>
    </source>
</reference>
<dbReference type="RefSeq" id="WP_084310562.1">
    <property type="nucleotide sequence ID" value="NZ_FNIJ01000005.1"/>
</dbReference>
<evidence type="ECO:0000256" key="2">
    <source>
        <dbReference type="ARBA" id="ARBA00022448"/>
    </source>
</evidence>
<dbReference type="STRING" id="198616.SAMN05216193_105174"/>
<proteinExistence type="inferred from homology"/>
<evidence type="ECO:0000256" key="4">
    <source>
        <dbReference type="SAM" id="SignalP"/>
    </source>
</evidence>
<dbReference type="GO" id="GO:0015288">
    <property type="term" value="F:porin activity"/>
    <property type="evidence" value="ECO:0007669"/>
    <property type="project" value="TreeGrafter"/>
</dbReference>
<dbReference type="OrthoDB" id="6759120at2"/>
<protein>
    <submittedName>
        <fullName evidence="5">Outer membrane porin, OprD family</fullName>
    </submittedName>
</protein>
<evidence type="ECO:0000313" key="6">
    <source>
        <dbReference type="Proteomes" id="UP000242957"/>
    </source>
</evidence>
<sequence>MIDLRLRPLPFSLIGLSSLALSGNVSAAFIENSTASLELRNFYMNRDYRQTGGGEPQNEWSQGFLLRFESGYTATPIGVGLDAYGALGIKLDSARGRSGDNGTLPQSTDGTPADDFSELRGTAKFKLSNSVLRIGSMFPTLPVLTYNYGRLLPSSYSGGLLTSQEIDGLTLNVGRFTHSDQRNSSSNDRITYYRGGVESDHLDVAGGSYNLDENLTASYYYGGLADIYSQHFVGLVHTWPLSKQMRLRTDLRYFKSRDDGSAKMGRFDNDNLNGMVSLSVGGHRFSGAYQKISGDGEFPFVGQDPFVVNLSFYGTFTKEDMKSWQLRYDYDFAALGIPGLTFTTRYVNGQDALVNGREQGKEWERDSELFYTVQSGPLKNAYIQMRNITFRSSDGLTRDVDENRVIIGYKLAFW</sequence>